<dbReference type="EMBL" id="JAXCEI010000002">
    <property type="protein sequence ID" value="MFA1538179.1"/>
    <property type="molecule type" value="Genomic_DNA"/>
</dbReference>
<feature type="domain" description="Thiolase C-terminal" evidence="4">
    <location>
        <begin position="437"/>
        <end position="542"/>
    </location>
</feature>
<dbReference type="Pfam" id="PF22691">
    <property type="entry name" value="Thiolase_C_1"/>
    <property type="match status" value="1"/>
</dbReference>
<dbReference type="InterPro" id="IPR022002">
    <property type="entry name" value="ChsH2_Znr"/>
</dbReference>
<dbReference type="CDD" id="cd00829">
    <property type="entry name" value="SCP-x_thiolase"/>
    <property type="match status" value="1"/>
</dbReference>
<evidence type="ECO:0000259" key="2">
    <source>
        <dbReference type="Pfam" id="PF01796"/>
    </source>
</evidence>
<dbReference type="InterPro" id="IPR012340">
    <property type="entry name" value="NA-bd_OB-fold"/>
</dbReference>
<evidence type="ECO:0000259" key="4">
    <source>
        <dbReference type="Pfam" id="PF22691"/>
    </source>
</evidence>
<dbReference type="SUPFAM" id="SSF50249">
    <property type="entry name" value="Nucleic acid-binding proteins"/>
    <property type="match status" value="1"/>
</dbReference>
<dbReference type="InterPro" id="IPR002878">
    <property type="entry name" value="ChsH2_C"/>
</dbReference>
<organism evidence="5 6">
    <name type="scientific">Actinomadura monticuli</name>
    <dbReference type="NCBI Taxonomy" id="3097367"/>
    <lineage>
        <taxon>Bacteria</taxon>
        <taxon>Bacillati</taxon>
        <taxon>Actinomycetota</taxon>
        <taxon>Actinomycetes</taxon>
        <taxon>Streptosporangiales</taxon>
        <taxon>Thermomonosporaceae</taxon>
        <taxon>Actinomadura</taxon>
    </lineage>
</organism>
<dbReference type="Gene3D" id="3.40.47.10">
    <property type="match status" value="1"/>
</dbReference>
<feature type="region of interest" description="Disordered" evidence="1">
    <location>
        <begin position="131"/>
        <end position="164"/>
    </location>
</feature>
<sequence>MDHVTARPAPQPTLASADFWAAGGDGELRIARCGDCSAYTHPPLPRCRSCRSPAMTMTPVGGRAVVAGFTVNHQQWLPGFPPPYVIAIVVLDEDEGVRLTTNIVNCDPSDVHVGMRVRVLFEKAGEVHVPLFEPDPERPERAGTTPGPPARRPVPRPMATPRKFEDRVALTGVGQSAVGRRLMVDPLSLTADACLAAIEDAGLTPDDVDGLSTYPGPAPGGMSEGGVMGLEEALRLRPTWVNGGAETPGQIGSITAAMLAVAAGLCRHVLCFRTVWESSHTALVRSGRWHPGGGPATGMMEWRVPFGAVSAANWIACQASHYFHRYGGGRETLGWIALNARRNAALNPEAVYRDPLTMDDYLAARMVSTPFGLYDCDVPVDGAVAVVVSAVETAADRPRPAVLVEAAGTQITERLSWDQDTLTHLPQSLGPSAHLWSRTSLRPGDVDVAELYDGFSFNALSWLEALGFCEFGGAADFIDEGRGIALGGRLPLNTHGGQLSAGRTHGYGFVREAMLQLRGEAGERQVPDARVAVVSAGGGVPSGALLLRADR</sequence>
<dbReference type="Pfam" id="PF01796">
    <property type="entry name" value="OB_ChsH2_C"/>
    <property type="match status" value="1"/>
</dbReference>
<evidence type="ECO:0000256" key="1">
    <source>
        <dbReference type="SAM" id="MobiDB-lite"/>
    </source>
</evidence>
<dbReference type="Proteomes" id="UP001569963">
    <property type="component" value="Unassembled WGS sequence"/>
</dbReference>
<name>A0ABV4Q878_9ACTN</name>
<accession>A0ABV4Q878</accession>
<evidence type="ECO:0000313" key="5">
    <source>
        <dbReference type="EMBL" id="MFA1538179.1"/>
    </source>
</evidence>
<dbReference type="RefSeq" id="WP_371947520.1">
    <property type="nucleotide sequence ID" value="NZ_JAXCEI010000002.1"/>
</dbReference>
<dbReference type="PANTHER" id="PTHR42870">
    <property type="entry name" value="ACETYL-COA C-ACETYLTRANSFERASE"/>
    <property type="match status" value="1"/>
</dbReference>
<dbReference type="PANTHER" id="PTHR42870:SF1">
    <property type="entry name" value="NON-SPECIFIC LIPID-TRANSFER PROTEIN-LIKE 2"/>
    <property type="match status" value="1"/>
</dbReference>
<evidence type="ECO:0000313" key="6">
    <source>
        <dbReference type="Proteomes" id="UP001569963"/>
    </source>
</evidence>
<feature type="domain" description="ChsH2 rubredoxin-like zinc ribbon" evidence="3">
    <location>
        <begin position="20"/>
        <end position="55"/>
    </location>
</feature>
<feature type="compositionally biased region" description="Pro residues" evidence="1">
    <location>
        <begin position="146"/>
        <end position="158"/>
    </location>
</feature>
<reference evidence="5 6" key="1">
    <citation type="submission" date="2023-11" db="EMBL/GenBank/DDBJ databases">
        <title>Actinomadura monticuli sp. nov., isolated from volcanic ash.</title>
        <authorList>
            <person name="Lee S.D."/>
            <person name="Yang H."/>
            <person name="Kim I.S."/>
        </authorList>
    </citation>
    <scope>NUCLEOTIDE SEQUENCE [LARGE SCALE GENOMIC DNA]</scope>
    <source>
        <strain evidence="5 6">DLS-62</strain>
    </source>
</reference>
<keyword evidence="6" id="KW-1185">Reference proteome</keyword>
<feature type="domain" description="ChsH2 C-terminal OB-fold" evidence="2">
    <location>
        <begin position="59"/>
        <end position="121"/>
    </location>
</feature>
<dbReference type="Pfam" id="PF12172">
    <property type="entry name" value="zf-ChsH2"/>
    <property type="match status" value="1"/>
</dbReference>
<proteinExistence type="predicted"/>
<dbReference type="SUPFAM" id="SSF53901">
    <property type="entry name" value="Thiolase-like"/>
    <property type="match status" value="2"/>
</dbReference>
<comment type="caution">
    <text evidence="5">The sequence shown here is derived from an EMBL/GenBank/DDBJ whole genome shotgun (WGS) entry which is preliminary data.</text>
</comment>
<dbReference type="InterPro" id="IPR055140">
    <property type="entry name" value="Thiolase_C_2"/>
</dbReference>
<gene>
    <name evidence="5" type="ORF">SM611_04490</name>
</gene>
<dbReference type="InterPro" id="IPR016039">
    <property type="entry name" value="Thiolase-like"/>
</dbReference>
<evidence type="ECO:0000259" key="3">
    <source>
        <dbReference type="Pfam" id="PF12172"/>
    </source>
</evidence>
<protein>
    <submittedName>
        <fullName evidence="5">OB-fold domain-containing protein</fullName>
    </submittedName>
</protein>